<evidence type="ECO:0000313" key="2">
    <source>
        <dbReference type="EMBL" id="SDH61573.1"/>
    </source>
</evidence>
<keyword evidence="3" id="KW-1185">Reference proteome</keyword>
<evidence type="ECO:0000313" key="3">
    <source>
        <dbReference type="Proteomes" id="UP000243588"/>
    </source>
</evidence>
<dbReference type="Proteomes" id="UP000243588">
    <property type="component" value="Unassembled WGS sequence"/>
</dbReference>
<protein>
    <recommendedName>
        <fullName evidence="4">Outer membrane protein/protective antigen OMA87</fullName>
    </recommendedName>
</protein>
<evidence type="ECO:0000256" key="1">
    <source>
        <dbReference type="SAM" id="SignalP"/>
    </source>
</evidence>
<keyword evidence="1" id="KW-0732">Signal</keyword>
<organism evidence="2 3">
    <name type="scientific">Myroides phaeus</name>
    <dbReference type="NCBI Taxonomy" id="702745"/>
    <lineage>
        <taxon>Bacteria</taxon>
        <taxon>Pseudomonadati</taxon>
        <taxon>Bacteroidota</taxon>
        <taxon>Flavobacteriia</taxon>
        <taxon>Flavobacteriales</taxon>
        <taxon>Flavobacteriaceae</taxon>
        <taxon>Myroides</taxon>
    </lineage>
</organism>
<gene>
    <name evidence="2" type="ORF">SAMN05421818_10885</name>
</gene>
<feature type="signal peptide" evidence="1">
    <location>
        <begin position="1"/>
        <end position="20"/>
    </location>
</feature>
<proteinExistence type="predicted"/>
<accession>A0A1G8DV65</accession>
<reference evidence="3" key="1">
    <citation type="submission" date="2016-10" db="EMBL/GenBank/DDBJ databases">
        <authorList>
            <person name="Varghese N."/>
            <person name="Submissions S."/>
        </authorList>
    </citation>
    <scope>NUCLEOTIDE SEQUENCE [LARGE SCALE GENOMIC DNA]</scope>
    <source>
        <strain evidence="3">DSM 23313</strain>
    </source>
</reference>
<evidence type="ECO:0008006" key="4">
    <source>
        <dbReference type="Google" id="ProtNLM"/>
    </source>
</evidence>
<dbReference type="Gene3D" id="3.10.20.310">
    <property type="entry name" value="membrane protein fhac"/>
    <property type="match status" value="1"/>
</dbReference>
<dbReference type="AlphaFoldDB" id="A0A1G8DV65"/>
<dbReference type="EMBL" id="FNDQ01000008">
    <property type="protein sequence ID" value="SDH61573.1"/>
    <property type="molecule type" value="Genomic_DNA"/>
</dbReference>
<dbReference type="STRING" id="702745.SAMN05421818_10885"/>
<name>A0A1G8DV65_9FLAO</name>
<feature type="chain" id="PRO_5017250167" description="Outer membrane protein/protective antigen OMA87" evidence="1">
    <location>
        <begin position="21"/>
        <end position="627"/>
    </location>
</feature>
<sequence length="627" mass="73369">MRDCFYILFLCLFFWMHSKAQELEPIKMDSVATTKVHYSKAEIPKVIERDTTRILKNLEENNKKTKFGRLINKLIYKNNKKLVANAPELKLDQHLELGEGKIIRNIHITTLDPFGYSDSDSLRKPTKSIEKFGNKLHLKTKKFTVRNYLIFKEGDRFDSLKIKESERLIRTQRFVRRVTMYAIPTSSPDSVDVLIRELDSWSIYPTGSLSTNNLRFKLTDRNFGGFGHDVALQYRSRYKEKGKEGLLFSYSVNNIQNTFIRANVLFNQDVWQNYVKGVVVDRPFYSPYTKWAGGASVSQRFQRDSLPNQTQDKYSFESIKYNTYDYWAGYSIPLFKSYKDKPVITNLRTSVRYVQQNFSKTPNEIYDPLEYYRDQRTYLASVSLSSINYVQDRYIFSYDLIEDVQVGKVFAITGGMKDQYSKRRAYFGAKFSMGGYTRLGYFAGNIEWGSYFFGNKAEQGAFRVEGTYFTKLFMMGNWRFRHFFIPQLVLGANRIDNVGDKLRLDGVIQGIRAQKITGTRRLSMAYQWQSYAPYEWKGFRFNPFFNVETAFMGDKNNQFLDAKLYSRFSIGVVANNDYLVFSKIAISLIFYPTMPDADSSIFRANSSQYNMSLPNFNYDRPQTVSYY</sequence>